<keyword evidence="4" id="KW-1185">Reference proteome</keyword>
<dbReference type="EMBL" id="LXQA010053975">
    <property type="protein sequence ID" value="MCI03998.1"/>
    <property type="molecule type" value="Genomic_DNA"/>
</dbReference>
<feature type="non-terminal residue" evidence="3">
    <location>
        <position position="84"/>
    </location>
</feature>
<evidence type="ECO:0000313" key="4">
    <source>
        <dbReference type="Proteomes" id="UP000265520"/>
    </source>
</evidence>
<evidence type="ECO:0000256" key="1">
    <source>
        <dbReference type="SAM" id="MobiDB-lite"/>
    </source>
</evidence>
<feature type="domain" description="DUF4283" evidence="2">
    <location>
        <begin position="25"/>
        <end position="84"/>
    </location>
</feature>
<feature type="region of interest" description="Disordered" evidence="1">
    <location>
        <begin position="1"/>
        <end position="22"/>
    </location>
</feature>
<comment type="caution">
    <text evidence="3">The sequence shown here is derived from an EMBL/GenBank/DDBJ whole genome shotgun (WGS) entry which is preliminary data.</text>
</comment>
<reference evidence="3 4" key="1">
    <citation type="journal article" date="2018" name="Front. Plant Sci.">
        <title>Red Clover (Trifolium pratense) and Zigzag Clover (T. medium) - A Picture of Genomic Similarities and Differences.</title>
        <authorList>
            <person name="Dluhosova J."/>
            <person name="Istvanek J."/>
            <person name="Nedelnik J."/>
            <person name="Repkova J."/>
        </authorList>
    </citation>
    <scope>NUCLEOTIDE SEQUENCE [LARGE SCALE GENOMIC DNA]</scope>
    <source>
        <strain evidence="4">cv. 10/8</strain>
        <tissue evidence="3">Leaf</tissue>
    </source>
</reference>
<dbReference type="InterPro" id="IPR025558">
    <property type="entry name" value="DUF4283"/>
</dbReference>
<dbReference type="AlphaFoldDB" id="A0A392NVZ6"/>
<organism evidence="3 4">
    <name type="scientific">Trifolium medium</name>
    <dbReference type="NCBI Taxonomy" id="97028"/>
    <lineage>
        <taxon>Eukaryota</taxon>
        <taxon>Viridiplantae</taxon>
        <taxon>Streptophyta</taxon>
        <taxon>Embryophyta</taxon>
        <taxon>Tracheophyta</taxon>
        <taxon>Spermatophyta</taxon>
        <taxon>Magnoliopsida</taxon>
        <taxon>eudicotyledons</taxon>
        <taxon>Gunneridae</taxon>
        <taxon>Pentapetalae</taxon>
        <taxon>rosids</taxon>
        <taxon>fabids</taxon>
        <taxon>Fabales</taxon>
        <taxon>Fabaceae</taxon>
        <taxon>Papilionoideae</taxon>
        <taxon>50 kb inversion clade</taxon>
        <taxon>NPAAA clade</taxon>
        <taxon>Hologalegina</taxon>
        <taxon>IRL clade</taxon>
        <taxon>Trifolieae</taxon>
        <taxon>Trifolium</taxon>
    </lineage>
</organism>
<sequence length="84" mass="9500">MEGLNINDTEGTGRTNGGSATLSPEELLDCCLVGKLLVNIPVRFGAFQDRLDILWQPGQGVDIIPMEDNKFMFQFFHPWDMERI</sequence>
<evidence type="ECO:0000313" key="3">
    <source>
        <dbReference type="EMBL" id="MCI03998.1"/>
    </source>
</evidence>
<proteinExistence type="predicted"/>
<dbReference type="Pfam" id="PF14111">
    <property type="entry name" value="DUF4283"/>
    <property type="match status" value="1"/>
</dbReference>
<evidence type="ECO:0000259" key="2">
    <source>
        <dbReference type="Pfam" id="PF14111"/>
    </source>
</evidence>
<name>A0A392NVZ6_9FABA</name>
<dbReference type="Proteomes" id="UP000265520">
    <property type="component" value="Unassembled WGS sequence"/>
</dbReference>
<accession>A0A392NVZ6</accession>
<protein>
    <submittedName>
        <fullName evidence="3">DUF4283 domain protein</fullName>
    </submittedName>
</protein>